<evidence type="ECO:0000256" key="1">
    <source>
        <dbReference type="ARBA" id="ARBA00004141"/>
    </source>
</evidence>
<evidence type="ECO:0000313" key="8">
    <source>
        <dbReference type="Proteomes" id="UP001432202"/>
    </source>
</evidence>
<dbReference type="Proteomes" id="UP001432202">
    <property type="component" value="Chromosome"/>
</dbReference>
<evidence type="ECO:0000256" key="3">
    <source>
        <dbReference type="ARBA" id="ARBA00022989"/>
    </source>
</evidence>
<dbReference type="EMBL" id="CP146016">
    <property type="protein sequence ID" value="WWQ60282.1"/>
    <property type="molecule type" value="Genomic_DNA"/>
</dbReference>
<dbReference type="Gene3D" id="1.20.1540.10">
    <property type="entry name" value="Rhomboid-like"/>
    <property type="match status" value="1"/>
</dbReference>
<dbReference type="PANTHER" id="PTHR43066">
    <property type="entry name" value="RHOMBOID-RELATED PROTEIN"/>
    <property type="match status" value="1"/>
</dbReference>
<keyword evidence="7" id="KW-0378">Hydrolase</keyword>
<keyword evidence="4 5" id="KW-0472">Membrane</keyword>
<dbReference type="Pfam" id="PF01694">
    <property type="entry name" value="Rhomboid"/>
    <property type="match status" value="1"/>
</dbReference>
<feature type="transmembrane region" description="Helical" evidence="5">
    <location>
        <begin position="95"/>
        <end position="116"/>
    </location>
</feature>
<feature type="transmembrane region" description="Helical" evidence="5">
    <location>
        <begin position="169"/>
        <end position="188"/>
    </location>
</feature>
<dbReference type="AlphaFoldDB" id="A0AAX4L0M7"/>
<evidence type="ECO:0000259" key="6">
    <source>
        <dbReference type="Pfam" id="PF01694"/>
    </source>
</evidence>
<dbReference type="InterPro" id="IPR022764">
    <property type="entry name" value="Peptidase_S54_rhomboid_dom"/>
</dbReference>
<dbReference type="GeneID" id="89337640"/>
<dbReference type="GO" id="GO:0006508">
    <property type="term" value="P:proteolysis"/>
    <property type="evidence" value="ECO:0007669"/>
    <property type="project" value="UniProtKB-KW"/>
</dbReference>
<keyword evidence="7" id="KW-0645">Protease</keyword>
<dbReference type="GO" id="GO:0016020">
    <property type="term" value="C:membrane"/>
    <property type="evidence" value="ECO:0007669"/>
    <property type="project" value="UniProtKB-SubCell"/>
</dbReference>
<evidence type="ECO:0000256" key="2">
    <source>
        <dbReference type="ARBA" id="ARBA00022692"/>
    </source>
</evidence>
<dbReference type="PANTHER" id="PTHR43066:SF11">
    <property type="entry name" value="PEPTIDASE S54 RHOMBOID DOMAIN-CONTAINING PROTEIN"/>
    <property type="match status" value="1"/>
</dbReference>
<dbReference type="EC" id="3.4.21.-" evidence="7"/>
<keyword evidence="3 5" id="KW-1133">Transmembrane helix</keyword>
<feature type="transmembrane region" description="Helical" evidence="5">
    <location>
        <begin position="146"/>
        <end position="163"/>
    </location>
</feature>
<feature type="transmembrane region" description="Helical" evidence="5">
    <location>
        <begin position="12"/>
        <end position="36"/>
    </location>
</feature>
<accession>A0AAX4L0M7</accession>
<dbReference type="GO" id="GO:0004252">
    <property type="term" value="F:serine-type endopeptidase activity"/>
    <property type="evidence" value="ECO:0007669"/>
    <property type="project" value="InterPro"/>
</dbReference>
<dbReference type="InterPro" id="IPR035952">
    <property type="entry name" value="Rhomboid-like_sf"/>
</dbReference>
<organism evidence="7 8">
    <name type="scientific">Sulfolobus tengchongensis</name>
    <dbReference type="NCBI Taxonomy" id="207809"/>
    <lineage>
        <taxon>Archaea</taxon>
        <taxon>Thermoproteota</taxon>
        <taxon>Thermoprotei</taxon>
        <taxon>Sulfolobales</taxon>
        <taxon>Sulfolobaceae</taxon>
        <taxon>Sulfolobus</taxon>
    </lineage>
</organism>
<comment type="subcellular location">
    <subcellularLocation>
        <location evidence="1">Membrane</location>
        <topology evidence="1">Multi-pass membrane protein</topology>
    </subcellularLocation>
</comment>
<feature type="domain" description="Peptidase S54 rhomboid" evidence="6">
    <location>
        <begin position="54"/>
        <end position="184"/>
    </location>
</feature>
<proteinExistence type="predicted"/>
<name>A0AAX4L0M7_9CREN</name>
<evidence type="ECO:0000256" key="5">
    <source>
        <dbReference type="SAM" id="Phobius"/>
    </source>
</evidence>
<gene>
    <name evidence="7" type="ORF">V6M85_12685</name>
</gene>
<sequence length="195" mass="21663">MVSKYNLIKNIIDIPTFLLMFFITLGFIVGIVATFVNSTSIYYLEQLNYLVIRGYYYELVSSIFITNSIIDYIFNFIALYVVYLIFGAKAGKHEFGIFILSGILGNVLTVLFYGPFTLSSGASGGIFGLLSYYTFYDLLNRGNLGIYGLLFLVSVFGVSDLLFPNVNVIAHIGGILGGIIYAGTYYLIRGGKRIN</sequence>
<dbReference type="RefSeq" id="WP_338600801.1">
    <property type="nucleotide sequence ID" value="NZ_CP146016.1"/>
</dbReference>
<reference evidence="7 8" key="1">
    <citation type="submission" date="2024-02" db="EMBL/GenBank/DDBJ databases">
        <title>STSV induces naive adaptation in Sulfolobus.</title>
        <authorList>
            <person name="Xiang X."/>
            <person name="Song M."/>
        </authorList>
    </citation>
    <scope>NUCLEOTIDE SEQUENCE [LARGE SCALE GENOMIC DNA]</scope>
    <source>
        <strain evidence="7 8">RT2</strain>
    </source>
</reference>
<keyword evidence="8" id="KW-1185">Reference proteome</keyword>
<dbReference type="SUPFAM" id="SSF144091">
    <property type="entry name" value="Rhomboid-like"/>
    <property type="match status" value="1"/>
</dbReference>
<protein>
    <submittedName>
        <fullName evidence="7">Rhomboid family intramembrane serine protease</fullName>
        <ecNumber evidence="7">3.4.21.-</ecNumber>
    </submittedName>
</protein>
<feature type="transmembrane region" description="Helical" evidence="5">
    <location>
        <begin position="122"/>
        <end position="139"/>
    </location>
</feature>
<keyword evidence="2 5" id="KW-0812">Transmembrane</keyword>
<evidence type="ECO:0000256" key="4">
    <source>
        <dbReference type="ARBA" id="ARBA00023136"/>
    </source>
</evidence>
<evidence type="ECO:0000313" key="7">
    <source>
        <dbReference type="EMBL" id="WWQ60282.1"/>
    </source>
</evidence>
<feature type="transmembrane region" description="Helical" evidence="5">
    <location>
        <begin position="56"/>
        <end position="83"/>
    </location>
</feature>